<gene>
    <name evidence="5" type="ORF">AQ490_05080</name>
</gene>
<evidence type="ECO:0000256" key="4">
    <source>
        <dbReference type="ARBA" id="ARBA00023014"/>
    </source>
</evidence>
<reference evidence="5 6" key="1">
    <citation type="submission" date="2015-10" db="EMBL/GenBank/DDBJ databases">
        <title>Draft genome sequence of pyrrolomycin-producing Streptomyces vitaminophilus.</title>
        <authorList>
            <person name="Graham D.E."/>
            <person name="Mahan K.M."/>
            <person name="Klingeman D.M."/>
            <person name="Hettich R.L."/>
            <person name="Parry R.J."/>
        </authorList>
    </citation>
    <scope>NUCLEOTIDE SEQUENCE [LARGE SCALE GENOMIC DNA]</scope>
    <source>
        <strain evidence="5 6">ATCC 31673</strain>
    </source>
</reference>
<evidence type="ECO:0000256" key="1">
    <source>
        <dbReference type="ARBA" id="ARBA00022723"/>
    </source>
</evidence>
<accession>A0A0T6LP59</accession>
<organism evidence="5 6">
    <name type="scientific">Wenjunlia vitaminophila</name>
    <name type="common">Streptomyces vitaminophilus</name>
    <dbReference type="NCBI Taxonomy" id="76728"/>
    <lineage>
        <taxon>Bacteria</taxon>
        <taxon>Bacillati</taxon>
        <taxon>Actinomycetota</taxon>
        <taxon>Actinomycetes</taxon>
        <taxon>Kitasatosporales</taxon>
        <taxon>Streptomycetaceae</taxon>
        <taxon>Wenjunlia</taxon>
    </lineage>
</organism>
<dbReference type="InterPro" id="IPR052571">
    <property type="entry name" value="Mt_RNA_Methyltransferase"/>
</dbReference>
<keyword evidence="3" id="KW-0408">Iron</keyword>
<dbReference type="GO" id="GO:0051536">
    <property type="term" value="F:iron-sulfur cluster binding"/>
    <property type="evidence" value="ECO:0007669"/>
    <property type="project" value="UniProtKB-KW"/>
</dbReference>
<dbReference type="PANTHER" id="PTHR13184:SF5">
    <property type="entry name" value="METHYLTRANSFERASE-LIKE PROTEIN 17, MITOCHONDRIAL"/>
    <property type="match status" value="1"/>
</dbReference>
<evidence type="ECO:0000313" key="6">
    <source>
        <dbReference type="Proteomes" id="UP000050867"/>
    </source>
</evidence>
<dbReference type="AlphaFoldDB" id="A0A0T6LP59"/>
<evidence type="ECO:0000256" key="2">
    <source>
        <dbReference type="ARBA" id="ARBA00022946"/>
    </source>
</evidence>
<keyword evidence="4" id="KW-0411">Iron-sulfur</keyword>
<keyword evidence="5" id="KW-0489">Methyltransferase</keyword>
<name>A0A0T6LP59_WENVI</name>
<dbReference type="GO" id="GO:0032259">
    <property type="term" value="P:methylation"/>
    <property type="evidence" value="ECO:0007669"/>
    <property type="project" value="UniProtKB-KW"/>
</dbReference>
<keyword evidence="5" id="KW-0808">Transferase</keyword>
<keyword evidence="6" id="KW-1185">Reference proteome</keyword>
<dbReference type="InterPro" id="IPR015324">
    <property type="entry name" value="Ribosomal_Rsm22-like"/>
</dbReference>
<dbReference type="GO" id="GO:0006412">
    <property type="term" value="P:translation"/>
    <property type="evidence" value="ECO:0007669"/>
    <property type="project" value="InterPro"/>
</dbReference>
<keyword evidence="1" id="KW-0479">Metal-binding</keyword>
<dbReference type="Gene3D" id="3.40.50.150">
    <property type="entry name" value="Vaccinia Virus protein VP39"/>
    <property type="match status" value="1"/>
</dbReference>
<dbReference type="InterPro" id="IPR029063">
    <property type="entry name" value="SAM-dependent_MTases_sf"/>
</dbReference>
<dbReference type="SUPFAM" id="SSF53335">
    <property type="entry name" value="S-adenosyl-L-methionine-dependent methyltransferases"/>
    <property type="match status" value="1"/>
</dbReference>
<proteinExistence type="predicted"/>
<dbReference type="Pfam" id="PF09243">
    <property type="entry name" value="Rsm22"/>
    <property type="match status" value="1"/>
</dbReference>
<dbReference type="Proteomes" id="UP000050867">
    <property type="component" value="Unassembled WGS sequence"/>
</dbReference>
<protein>
    <submittedName>
        <fullName evidence="5">rRNA methyltransferase</fullName>
    </submittedName>
</protein>
<dbReference type="RefSeq" id="WP_018383969.1">
    <property type="nucleotide sequence ID" value="NZ_LLZU01000035.1"/>
</dbReference>
<dbReference type="PANTHER" id="PTHR13184">
    <property type="entry name" value="37S RIBOSOMAL PROTEIN S22"/>
    <property type="match status" value="1"/>
</dbReference>
<dbReference type="eggNOG" id="COG5459">
    <property type="taxonomic scope" value="Bacteria"/>
</dbReference>
<comment type="caution">
    <text evidence="5">The sequence shown here is derived from an EMBL/GenBank/DDBJ whole genome shotgun (WGS) entry which is preliminary data.</text>
</comment>
<sequence>MDLPAELVRALDRGLAGASPKPLAGAVERLMAHYRGTVGMATDHPLLSRREDVVAYAAYRMPATYAAVRSALGAFAALAPTWAPGSHVDVGGGTGAAAWAVADAWPTVGRTTVLDWAGPALELGRELAAASPVLARTAEWRRQRIGAGLEVPGADLVTVSYVLGELTGEDRERVVAEVLARGRVVAVVEPGTPAGYRRVLRAREQAIEAGWSVVAPCPHGAACPVVPGEDWCHFAVRLPRSSVHRQVKGGSLGYEDEKFSYLVASRTPLPTARHRVLRHPAQRKGMVTLQLCADDLTVRRTVVTKKRDPDLYRAARDTSWGDAWPPEGDTVRPR</sequence>
<evidence type="ECO:0000256" key="3">
    <source>
        <dbReference type="ARBA" id="ARBA00023004"/>
    </source>
</evidence>
<keyword evidence="2" id="KW-0809">Transit peptide</keyword>
<dbReference type="STRING" id="76728.AQ490_05080"/>
<dbReference type="GO" id="GO:0003735">
    <property type="term" value="F:structural constituent of ribosome"/>
    <property type="evidence" value="ECO:0007669"/>
    <property type="project" value="TreeGrafter"/>
</dbReference>
<dbReference type="GO" id="GO:0008168">
    <property type="term" value="F:methyltransferase activity"/>
    <property type="evidence" value="ECO:0007669"/>
    <property type="project" value="UniProtKB-KW"/>
</dbReference>
<evidence type="ECO:0000313" key="5">
    <source>
        <dbReference type="EMBL" id="KRV47752.1"/>
    </source>
</evidence>
<dbReference type="GO" id="GO:0015935">
    <property type="term" value="C:small ribosomal subunit"/>
    <property type="evidence" value="ECO:0007669"/>
    <property type="project" value="TreeGrafter"/>
</dbReference>
<dbReference type="EMBL" id="LLZU01000035">
    <property type="protein sequence ID" value="KRV47752.1"/>
    <property type="molecule type" value="Genomic_DNA"/>
</dbReference>
<dbReference type="GO" id="GO:0046872">
    <property type="term" value="F:metal ion binding"/>
    <property type="evidence" value="ECO:0007669"/>
    <property type="project" value="UniProtKB-KW"/>
</dbReference>